<evidence type="ECO:0000256" key="1">
    <source>
        <dbReference type="ARBA" id="ARBA00010333"/>
    </source>
</evidence>
<dbReference type="PANTHER" id="PTHR35936">
    <property type="entry name" value="MEMBRANE-BOUND LYTIC MUREIN TRANSGLYCOSYLASE F"/>
    <property type="match status" value="1"/>
</dbReference>
<keyword evidence="2" id="KW-0732">Signal</keyword>
<dbReference type="RefSeq" id="WP_064583558.1">
    <property type="nucleotide sequence ID" value="NZ_CP015878.1"/>
</dbReference>
<dbReference type="EMBL" id="CP015878">
    <property type="protein sequence ID" value="ANI15890.1"/>
    <property type="molecule type" value="Genomic_DNA"/>
</dbReference>
<protein>
    <submittedName>
        <fullName evidence="3">Amino acid ABC transporter substrate-binding protein</fullName>
    </submittedName>
</protein>
<dbReference type="PANTHER" id="PTHR35936:SF6">
    <property type="entry name" value="AMINO ACID ABC TRANSPORTER SUBSTRATE-BINDING PAAT FAMILY PROTEIN"/>
    <property type="match status" value="1"/>
</dbReference>
<feature type="signal peptide" evidence="2">
    <location>
        <begin position="1"/>
        <end position="17"/>
    </location>
</feature>
<dbReference type="SUPFAM" id="SSF53850">
    <property type="entry name" value="Periplasmic binding protein-like II"/>
    <property type="match status" value="1"/>
</dbReference>
<accession>A0A1A9KFJ5</accession>
<evidence type="ECO:0000256" key="2">
    <source>
        <dbReference type="SAM" id="SignalP"/>
    </source>
</evidence>
<dbReference type="Proteomes" id="UP000077748">
    <property type="component" value="Chromosome"/>
</dbReference>
<dbReference type="AlphaFoldDB" id="A0A1A9KFJ5"/>
<gene>
    <name evidence="3" type="ORF">A9C11_18785</name>
</gene>
<evidence type="ECO:0000313" key="3">
    <source>
        <dbReference type="EMBL" id="ANI15890.1"/>
    </source>
</evidence>
<comment type="similarity">
    <text evidence="1">Belongs to the bacterial solute-binding protein 3 family.</text>
</comment>
<feature type="chain" id="PRO_5008391717" evidence="2">
    <location>
        <begin position="18"/>
        <end position="240"/>
    </location>
</feature>
<evidence type="ECO:0000313" key="4">
    <source>
        <dbReference type="Proteomes" id="UP000077748"/>
    </source>
</evidence>
<sequence length="240" mass="26788">MRALLPALLLVAGLAQADPRQLSFSVIEGWAMPLAQVEDGQLTGGILFELFTRTADKVGMAPSFHILPRARVEQALHSHSIDVRCYIAPAWLSEAFSDYRWSVPLLTQRDLLVARERAPVEVATLAGQSIGTVLGYSYPHLQRSFASGRLHRDDARNQELVLKKLEAGRYDYAVSSEVALNWFNLQRPVERRLYPAAKLDQAELGCMVLDDPQLPTQAVLDALAELKASGEIERILDHYR</sequence>
<dbReference type="Gene3D" id="3.40.190.10">
    <property type="entry name" value="Periplasmic binding protein-like II"/>
    <property type="match status" value="2"/>
</dbReference>
<name>A0A1A9KFJ5_9PSED</name>
<proteinExistence type="inferred from homology"/>
<reference evidence="3 4" key="1">
    <citation type="submission" date="2016-05" db="EMBL/GenBank/DDBJ databases">
        <title>Genome Sequence of Pseudomonas citronellolis Strain SJTE-3, an Estrogens and Persistent Organic Pollutants degradation strain.</title>
        <authorList>
            <person name="Liang R."/>
        </authorList>
    </citation>
    <scope>NUCLEOTIDE SEQUENCE [LARGE SCALE GENOMIC DNA]</scope>
    <source>
        <strain evidence="3 4">SJTE-3</strain>
    </source>
</reference>
<organism evidence="3 4">
    <name type="scientific">Pseudomonas citronellolis</name>
    <dbReference type="NCBI Taxonomy" id="53408"/>
    <lineage>
        <taxon>Bacteria</taxon>
        <taxon>Pseudomonadati</taxon>
        <taxon>Pseudomonadota</taxon>
        <taxon>Gammaproteobacteria</taxon>
        <taxon>Pseudomonadales</taxon>
        <taxon>Pseudomonadaceae</taxon>
        <taxon>Pseudomonas</taxon>
    </lineage>
</organism>